<organism evidence="16 17">
    <name type="scientific">Thalassotalea litorea</name>
    <dbReference type="NCBI Taxonomy" id="2020715"/>
    <lineage>
        <taxon>Bacteria</taxon>
        <taxon>Pseudomonadati</taxon>
        <taxon>Pseudomonadota</taxon>
        <taxon>Gammaproteobacteria</taxon>
        <taxon>Alteromonadales</taxon>
        <taxon>Colwelliaceae</taxon>
        <taxon>Thalassotalea</taxon>
    </lineage>
</organism>
<keyword evidence="17" id="KW-1185">Reference proteome</keyword>
<keyword evidence="7 14" id="KW-0812">Transmembrane</keyword>
<dbReference type="GO" id="GO:0070818">
    <property type="term" value="F:protoporphyrinogen oxidase activity"/>
    <property type="evidence" value="ECO:0007669"/>
    <property type="project" value="UniProtKB-UniRule"/>
</dbReference>
<dbReference type="PANTHER" id="PTHR40255">
    <property type="entry name" value="UPF0093 MEMBRANE PROTEIN SLR1790"/>
    <property type="match status" value="1"/>
</dbReference>
<evidence type="ECO:0000256" key="2">
    <source>
        <dbReference type="ARBA" id="ARBA00005073"/>
    </source>
</evidence>
<comment type="function">
    <text evidence="14 15">Catalyzes the oxidation of protoporphyrinogen IX to protoporphyrin IX.</text>
</comment>
<evidence type="ECO:0000256" key="10">
    <source>
        <dbReference type="ARBA" id="ARBA00023002"/>
    </source>
</evidence>
<dbReference type="Proteomes" id="UP000307790">
    <property type="component" value="Unassembled WGS sequence"/>
</dbReference>
<evidence type="ECO:0000256" key="9">
    <source>
        <dbReference type="ARBA" id="ARBA00022989"/>
    </source>
</evidence>
<dbReference type="PIRSF" id="PIRSF004638">
    <property type="entry name" value="UCP004638"/>
    <property type="match status" value="1"/>
</dbReference>
<dbReference type="GO" id="GO:0005886">
    <property type="term" value="C:plasma membrane"/>
    <property type="evidence" value="ECO:0007669"/>
    <property type="project" value="UniProtKB-SubCell"/>
</dbReference>
<dbReference type="GO" id="GO:0046872">
    <property type="term" value="F:metal ion binding"/>
    <property type="evidence" value="ECO:0007669"/>
    <property type="project" value="UniProtKB-UniRule"/>
</dbReference>
<comment type="caution">
    <text evidence="16">The sequence shown here is derived from an EMBL/GenBank/DDBJ whole genome shotgun (WGS) entry which is preliminary data.</text>
</comment>
<feature type="transmembrane region" description="Helical" evidence="14">
    <location>
        <begin position="126"/>
        <end position="144"/>
    </location>
</feature>
<evidence type="ECO:0000313" key="16">
    <source>
        <dbReference type="EMBL" id="TLU64280.1"/>
    </source>
</evidence>
<feature type="binding site" description="axial binding residue" evidence="14">
    <location>
        <position position="11"/>
    </location>
    <ligand>
        <name>heme</name>
        <dbReference type="ChEBI" id="CHEBI:30413"/>
    </ligand>
    <ligandPart>
        <name>Fe</name>
        <dbReference type="ChEBI" id="CHEBI:18248"/>
    </ligandPart>
</feature>
<comment type="similarity">
    <text evidence="3 14 15">Belongs to the HemJ family.</text>
</comment>
<dbReference type="UniPathway" id="UPA00251">
    <property type="reaction ID" value="UER00324"/>
</dbReference>
<dbReference type="InterPro" id="IPR005265">
    <property type="entry name" value="HemJ-like"/>
</dbReference>
<feature type="transmembrane region" description="Helical" evidence="14">
    <location>
        <begin position="12"/>
        <end position="30"/>
    </location>
</feature>
<feature type="binding site" description="axial binding residue" evidence="14">
    <location>
        <position position="87"/>
    </location>
    <ligand>
        <name>heme</name>
        <dbReference type="ChEBI" id="CHEBI:30413"/>
    </ligand>
    <ligandPart>
        <name>Fe</name>
        <dbReference type="ChEBI" id="CHEBI:18248"/>
    </ligandPart>
</feature>
<evidence type="ECO:0000256" key="7">
    <source>
        <dbReference type="ARBA" id="ARBA00022692"/>
    </source>
</evidence>
<dbReference type="AlphaFoldDB" id="A0A5R9IFI0"/>
<keyword evidence="5 14" id="KW-1003">Cell membrane</keyword>
<dbReference type="EC" id="1.3.99.-" evidence="14 15"/>
<dbReference type="Pfam" id="PF03653">
    <property type="entry name" value="UPF0093"/>
    <property type="match status" value="1"/>
</dbReference>
<proteinExistence type="inferred from homology"/>
<sequence>MSWYLVIKGLHIIFMVAWFAGIFYLPRIFVYHAESDSLEVRAQLAIMAKRLLYFVTPFAILTLIFGIALIVMQGMDWFRFSTWLHIKILLVTVLYIYHGYCFILLKRFQADCNQRTGLFYRIFNEVPVLFLFAIILLAVMKPFYG</sequence>
<dbReference type="RefSeq" id="WP_138320263.1">
    <property type="nucleotide sequence ID" value="NZ_VCBC01000011.1"/>
</dbReference>
<evidence type="ECO:0000256" key="3">
    <source>
        <dbReference type="ARBA" id="ARBA00006501"/>
    </source>
</evidence>
<dbReference type="GO" id="GO:0006782">
    <property type="term" value="P:protoporphyrinogen IX biosynthetic process"/>
    <property type="evidence" value="ECO:0007669"/>
    <property type="project" value="UniProtKB-UniRule"/>
</dbReference>
<evidence type="ECO:0000256" key="11">
    <source>
        <dbReference type="ARBA" id="ARBA00023004"/>
    </source>
</evidence>
<evidence type="ECO:0000256" key="1">
    <source>
        <dbReference type="ARBA" id="ARBA00004651"/>
    </source>
</evidence>
<dbReference type="HAMAP" id="MF_02239">
    <property type="entry name" value="HemJ"/>
    <property type="match status" value="1"/>
</dbReference>
<feature type="transmembrane region" description="Helical" evidence="14">
    <location>
        <begin position="84"/>
        <end position="105"/>
    </location>
</feature>
<evidence type="ECO:0000256" key="4">
    <source>
        <dbReference type="ARBA" id="ARBA00017504"/>
    </source>
</evidence>
<evidence type="ECO:0000256" key="14">
    <source>
        <dbReference type="HAMAP-Rule" id="MF_02239"/>
    </source>
</evidence>
<evidence type="ECO:0000313" key="17">
    <source>
        <dbReference type="Proteomes" id="UP000307790"/>
    </source>
</evidence>
<evidence type="ECO:0000256" key="13">
    <source>
        <dbReference type="ARBA" id="ARBA00048390"/>
    </source>
</evidence>
<comment type="pathway">
    <text evidence="2 14 15">Porphyrin-containing compound metabolism; protoporphyrin-IX biosynthesis; protoporphyrin-IX from protoporphyrinogen-IX: step 1/1.</text>
</comment>
<keyword evidence="6 14" id="KW-0349">Heme</keyword>
<reference evidence="16 17" key="1">
    <citation type="submission" date="2019-05" db="EMBL/GenBank/DDBJ databases">
        <title>Genome sequences of Thalassotalea litorea 1K03283.</title>
        <authorList>
            <person name="Zhang D."/>
        </authorList>
    </citation>
    <scope>NUCLEOTIDE SEQUENCE [LARGE SCALE GENOMIC DNA]</scope>
    <source>
        <strain evidence="16 17">MCCC 1K03283</strain>
    </source>
</reference>
<feature type="transmembrane region" description="Helical" evidence="14">
    <location>
        <begin position="51"/>
        <end position="72"/>
    </location>
</feature>
<protein>
    <recommendedName>
        <fullName evidence="4 14">Protoporphyrinogen IX oxidase</fullName>
        <shortName evidence="14">PPO</shortName>
        <ecNumber evidence="14 15">1.3.99.-</ecNumber>
    </recommendedName>
</protein>
<keyword evidence="8 14" id="KW-0479">Metal-binding</keyword>
<comment type="subcellular location">
    <subcellularLocation>
        <location evidence="1 14">Cell membrane</location>
        <topology evidence="1 14">Multi-pass membrane protein</topology>
    </subcellularLocation>
</comment>
<evidence type="ECO:0000256" key="6">
    <source>
        <dbReference type="ARBA" id="ARBA00022617"/>
    </source>
</evidence>
<gene>
    <name evidence="16" type="ORF">FE810_11785</name>
</gene>
<evidence type="ECO:0000256" key="12">
    <source>
        <dbReference type="ARBA" id="ARBA00023136"/>
    </source>
</evidence>
<dbReference type="OrthoDB" id="9800824at2"/>
<evidence type="ECO:0000256" key="5">
    <source>
        <dbReference type="ARBA" id="ARBA00022475"/>
    </source>
</evidence>
<comment type="cofactor">
    <cofactor evidence="14 15">
        <name>heme b</name>
        <dbReference type="ChEBI" id="CHEBI:60344"/>
    </cofactor>
    <text evidence="14 15">Binds 1 heme b (iron(II)-protoporphyrin IX) group per subunit.</text>
</comment>
<accession>A0A5R9IFI0</accession>
<evidence type="ECO:0000256" key="8">
    <source>
        <dbReference type="ARBA" id="ARBA00022723"/>
    </source>
</evidence>
<keyword evidence="10 14" id="KW-0560">Oxidoreductase</keyword>
<keyword evidence="11 14" id="KW-0408">Iron</keyword>
<keyword evidence="12 14" id="KW-0472">Membrane</keyword>
<name>A0A5R9IFI0_9GAMM</name>
<dbReference type="PANTHER" id="PTHR40255:SF1">
    <property type="entry name" value="PROTOPORPHYRINOGEN IX OXIDASE"/>
    <property type="match status" value="1"/>
</dbReference>
<comment type="subunit">
    <text evidence="14">Homodimer.</text>
</comment>
<evidence type="ECO:0000256" key="15">
    <source>
        <dbReference type="PIRNR" id="PIRNR004638"/>
    </source>
</evidence>
<comment type="catalytic activity">
    <reaction evidence="13 14 15">
        <text>protoporphyrinogen IX + 3 A = protoporphyrin IX + 3 AH2</text>
        <dbReference type="Rhea" id="RHEA:62000"/>
        <dbReference type="ChEBI" id="CHEBI:13193"/>
        <dbReference type="ChEBI" id="CHEBI:17499"/>
        <dbReference type="ChEBI" id="CHEBI:57306"/>
        <dbReference type="ChEBI" id="CHEBI:57307"/>
    </reaction>
</comment>
<keyword evidence="9 14" id="KW-1133">Transmembrane helix</keyword>
<dbReference type="EMBL" id="VCBC01000011">
    <property type="protein sequence ID" value="TLU64280.1"/>
    <property type="molecule type" value="Genomic_DNA"/>
</dbReference>